<evidence type="ECO:0000313" key="1">
    <source>
        <dbReference type="EnsemblPlants" id="AVESA.00010b.r2.1CG0116570.1.CDS.1"/>
    </source>
</evidence>
<evidence type="ECO:0000313" key="2">
    <source>
        <dbReference type="Proteomes" id="UP001732700"/>
    </source>
</evidence>
<accession>A0ACD5TS96</accession>
<proteinExistence type="predicted"/>
<reference evidence="1" key="1">
    <citation type="submission" date="2021-05" db="EMBL/GenBank/DDBJ databases">
        <authorList>
            <person name="Scholz U."/>
            <person name="Mascher M."/>
            <person name="Fiebig A."/>
        </authorList>
    </citation>
    <scope>NUCLEOTIDE SEQUENCE [LARGE SCALE GENOMIC DNA]</scope>
</reference>
<dbReference type="EnsemblPlants" id="AVESA.00010b.r2.1CG0116570.1">
    <property type="protein sequence ID" value="AVESA.00010b.r2.1CG0116570.1.CDS.1"/>
    <property type="gene ID" value="AVESA.00010b.r2.1CG0116570"/>
</dbReference>
<protein>
    <submittedName>
        <fullName evidence="1">Uncharacterized protein</fullName>
    </submittedName>
</protein>
<name>A0ACD5TS96_AVESA</name>
<keyword evidence="2" id="KW-1185">Reference proteome</keyword>
<reference evidence="1" key="2">
    <citation type="submission" date="2025-09" db="UniProtKB">
        <authorList>
            <consortium name="EnsemblPlants"/>
        </authorList>
    </citation>
    <scope>IDENTIFICATION</scope>
</reference>
<organism evidence="1 2">
    <name type="scientific">Avena sativa</name>
    <name type="common">Oat</name>
    <dbReference type="NCBI Taxonomy" id="4498"/>
    <lineage>
        <taxon>Eukaryota</taxon>
        <taxon>Viridiplantae</taxon>
        <taxon>Streptophyta</taxon>
        <taxon>Embryophyta</taxon>
        <taxon>Tracheophyta</taxon>
        <taxon>Spermatophyta</taxon>
        <taxon>Magnoliopsida</taxon>
        <taxon>Liliopsida</taxon>
        <taxon>Poales</taxon>
        <taxon>Poaceae</taxon>
        <taxon>BOP clade</taxon>
        <taxon>Pooideae</taxon>
        <taxon>Poodae</taxon>
        <taxon>Poeae</taxon>
        <taxon>Poeae Chloroplast Group 1 (Aveneae type)</taxon>
        <taxon>Aveninae</taxon>
        <taxon>Avena</taxon>
    </lineage>
</organism>
<dbReference type="Proteomes" id="UP001732700">
    <property type="component" value="Chromosome 1C"/>
</dbReference>
<sequence>MMSPRIQIPVSIGGSRMVLSPKQLLTTILVVFSTLSFIKILLITRSSAGGASSSALLHRSEWESGNGTAAGNDGLAAKEFALLRSIVAARAPCRLLVFGLSPQLLALAAINSGPGAATAFVTDSAEDGDAARRVLAGRGGGSSAAVHRTRYPDAAGEAWALLRRARDAGPACVRATGTVRKSGCRLALTSLPREVLDARWDVVVVDGPSGAGPDEPGRMGAIYTAAALARAGGGEVDVAVHDVNRTVERWYAREYLCEDNLVAAKGRLWHFRVGTGGPRDAFCSTGAVQIL</sequence>